<keyword evidence="2" id="KW-1185">Reference proteome</keyword>
<evidence type="ECO:0008006" key="3">
    <source>
        <dbReference type="Google" id="ProtNLM"/>
    </source>
</evidence>
<evidence type="ECO:0000313" key="1">
    <source>
        <dbReference type="EMBL" id="KAG8181037.1"/>
    </source>
</evidence>
<accession>A0AAV6UA78</accession>
<proteinExistence type="predicted"/>
<sequence>MDNILSKCKTKNVLTEDSSLVLKDHSCVCSVHFHASDFVQGNKLRKLKATAVPACFLNTSFKRRKVEMEAAEALLQLREQSPTLLRDGAIDLYQLPKRRKVEFQNNNLATVIVGQDLDIFW</sequence>
<dbReference type="EMBL" id="JAFNEN010000539">
    <property type="protein sequence ID" value="KAG8181037.1"/>
    <property type="molecule type" value="Genomic_DNA"/>
</dbReference>
<protein>
    <recommendedName>
        <fullName evidence="3">THAP-type domain-containing protein</fullName>
    </recommendedName>
</protein>
<name>A0AAV6UA78_9ARAC</name>
<dbReference type="AlphaFoldDB" id="A0AAV6UA78"/>
<evidence type="ECO:0000313" key="2">
    <source>
        <dbReference type="Proteomes" id="UP000827092"/>
    </source>
</evidence>
<organism evidence="1 2">
    <name type="scientific">Oedothorax gibbosus</name>
    <dbReference type="NCBI Taxonomy" id="931172"/>
    <lineage>
        <taxon>Eukaryota</taxon>
        <taxon>Metazoa</taxon>
        <taxon>Ecdysozoa</taxon>
        <taxon>Arthropoda</taxon>
        <taxon>Chelicerata</taxon>
        <taxon>Arachnida</taxon>
        <taxon>Araneae</taxon>
        <taxon>Araneomorphae</taxon>
        <taxon>Entelegynae</taxon>
        <taxon>Araneoidea</taxon>
        <taxon>Linyphiidae</taxon>
        <taxon>Erigoninae</taxon>
        <taxon>Oedothorax</taxon>
    </lineage>
</organism>
<comment type="caution">
    <text evidence="1">The sequence shown here is derived from an EMBL/GenBank/DDBJ whole genome shotgun (WGS) entry which is preliminary data.</text>
</comment>
<dbReference type="Proteomes" id="UP000827092">
    <property type="component" value="Unassembled WGS sequence"/>
</dbReference>
<dbReference type="SUPFAM" id="SSF57716">
    <property type="entry name" value="Glucocorticoid receptor-like (DNA-binding domain)"/>
    <property type="match status" value="1"/>
</dbReference>
<reference evidence="1 2" key="1">
    <citation type="journal article" date="2022" name="Nat. Ecol. Evol.">
        <title>A masculinizing supergene underlies an exaggerated male reproductive morph in a spider.</title>
        <authorList>
            <person name="Hendrickx F."/>
            <person name="De Corte Z."/>
            <person name="Sonet G."/>
            <person name="Van Belleghem S.M."/>
            <person name="Kostlbacher S."/>
            <person name="Vangestel C."/>
        </authorList>
    </citation>
    <scope>NUCLEOTIDE SEQUENCE [LARGE SCALE GENOMIC DNA]</scope>
    <source>
        <strain evidence="1">W744_W776</strain>
    </source>
</reference>
<gene>
    <name evidence="1" type="ORF">JTE90_024783</name>
</gene>